<evidence type="ECO:0000313" key="4">
    <source>
        <dbReference type="Proteomes" id="UP000824504"/>
    </source>
</evidence>
<dbReference type="EMBL" id="CP079216">
    <property type="protein sequence ID" value="QXT62801.1"/>
    <property type="molecule type" value="Genomic_DNA"/>
</dbReference>
<dbReference type="PROSITE" id="PS51257">
    <property type="entry name" value="PROKAR_LIPOPROTEIN"/>
    <property type="match status" value="1"/>
</dbReference>
<proteinExistence type="predicted"/>
<protein>
    <submittedName>
        <fullName evidence="3">Uncharacterized protein</fullName>
    </submittedName>
</protein>
<keyword evidence="2" id="KW-0732">Signal</keyword>
<accession>A0ABX8SHK0</accession>
<gene>
    <name evidence="3" type="ORF">KDB89_13890</name>
</gene>
<keyword evidence="4" id="KW-1185">Reference proteome</keyword>
<evidence type="ECO:0000313" key="3">
    <source>
        <dbReference type="EMBL" id="QXT62801.1"/>
    </source>
</evidence>
<evidence type="ECO:0000256" key="2">
    <source>
        <dbReference type="SAM" id="SignalP"/>
    </source>
</evidence>
<name>A0ABX8SHK0_9ACTN</name>
<organism evidence="3 4">
    <name type="scientific">Tessaracoccus palaemonis</name>
    <dbReference type="NCBI Taxonomy" id="2829499"/>
    <lineage>
        <taxon>Bacteria</taxon>
        <taxon>Bacillati</taxon>
        <taxon>Actinomycetota</taxon>
        <taxon>Actinomycetes</taxon>
        <taxon>Propionibacteriales</taxon>
        <taxon>Propionibacteriaceae</taxon>
        <taxon>Tessaracoccus</taxon>
    </lineage>
</organism>
<evidence type="ECO:0000256" key="1">
    <source>
        <dbReference type="SAM" id="MobiDB-lite"/>
    </source>
</evidence>
<sequence length="231" mass="23414">MRRLVMAAAAASIALVGCQGGGGVTPSPSEPAPSVSPSSVAPSVAPSLVTTSSAAPDPGPTPTVDTSSLPSVSGWSQRPQTVDEEAASPDVAWASERDVEEIMQIWASYACTDRSKLPTPGRVVEGAFTTPDGAPAVVEVVSFGDEADASSFVSSYLAGSVDCGATAVSADAVARPIDGDVWTEIVTAAGSTAHVTVVQQELDPDEVAAIVAEFALRPRGHRRPSSGADLR</sequence>
<feature type="signal peptide" evidence="2">
    <location>
        <begin position="1"/>
        <end position="21"/>
    </location>
</feature>
<feature type="compositionally biased region" description="Polar residues" evidence="1">
    <location>
        <begin position="63"/>
        <end position="80"/>
    </location>
</feature>
<feature type="region of interest" description="Disordered" evidence="1">
    <location>
        <begin position="18"/>
        <end position="92"/>
    </location>
</feature>
<dbReference type="RefSeq" id="WP_219082024.1">
    <property type="nucleotide sequence ID" value="NZ_CP079216.1"/>
</dbReference>
<feature type="chain" id="PRO_5047152833" evidence="2">
    <location>
        <begin position="22"/>
        <end position="231"/>
    </location>
</feature>
<feature type="compositionally biased region" description="Low complexity" evidence="1">
    <location>
        <begin position="32"/>
        <end position="47"/>
    </location>
</feature>
<reference evidence="3 4" key="1">
    <citation type="submission" date="2021-07" db="EMBL/GenBank/DDBJ databases">
        <title>complete genome sequencing of Tessaracoccus sp.J1M15.</title>
        <authorList>
            <person name="Bae J.-W."/>
            <person name="Kim D.-y."/>
        </authorList>
    </citation>
    <scope>NUCLEOTIDE SEQUENCE [LARGE SCALE GENOMIC DNA]</scope>
    <source>
        <strain evidence="3 4">J1M15</strain>
    </source>
</reference>
<dbReference type="Proteomes" id="UP000824504">
    <property type="component" value="Chromosome"/>
</dbReference>